<dbReference type="PANTHER" id="PTHR30621:SF0">
    <property type="entry name" value="BIFUNCTIONAL GLUTAMINE SYNTHETASE ADENYLYLTRANSFERASE_ADENYLYL-REMOVING ENZYME"/>
    <property type="match status" value="1"/>
</dbReference>
<dbReference type="EMBL" id="VFOR01000001">
    <property type="protein sequence ID" value="TQL62893.1"/>
    <property type="molecule type" value="Genomic_DNA"/>
</dbReference>
<dbReference type="InterPro" id="IPR023057">
    <property type="entry name" value="GlnE"/>
</dbReference>
<dbReference type="AlphaFoldDB" id="A0A542ZRB1"/>
<evidence type="ECO:0000256" key="6">
    <source>
        <dbReference type="ARBA" id="ARBA00023268"/>
    </source>
</evidence>
<proteinExistence type="predicted"/>
<dbReference type="Proteomes" id="UP000316196">
    <property type="component" value="Unassembled WGS sequence"/>
</dbReference>
<accession>A0A542ZRB1</accession>
<keyword evidence="4" id="KW-0067">ATP-binding</keyword>
<dbReference type="OrthoDB" id="9759366at2"/>
<dbReference type="Gene3D" id="3.30.460.10">
    <property type="entry name" value="Beta Polymerase, domain 2"/>
    <property type="match status" value="2"/>
</dbReference>
<dbReference type="Gene3D" id="1.20.120.330">
    <property type="entry name" value="Nucleotidyltransferases domain 2"/>
    <property type="match status" value="2"/>
</dbReference>
<evidence type="ECO:0000256" key="5">
    <source>
        <dbReference type="ARBA" id="ARBA00022842"/>
    </source>
</evidence>
<dbReference type="CDD" id="cd05401">
    <property type="entry name" value="NT_GlnE_GlnD_like"/>
    <property type="match status" value="2"/>
</dbReference>
<dbReference type="InterPro" id="IPR013546">
    <property type="entry name" value="PII_UdlTrfase/GS_AdlTrfase"/>
</dbReference>
<feature type="domain" description="PII-uridylyltransferase/Glutamine-synthetase adenylyltransferase" evidence="8">
    <location>
        <begin position="829"/>
        <end position="968"/>
    </location>
</feature>
<evidence type="ECO:0000256" key="1">
    <source>
        <dbReference type="ARBA" id="ARBA00022679"/>
    </source>
</evidence>
<evidence type="ECO:0000256" key="4">
    <source>
        <dbReference type="ARBA" id="ARBA00022840"/>
    </source>
</evidence>
<protein>
    <submittedName>
        <fullName evidence="9">Glutamate-ammonia-ligase adenylyltransferase</fullName>
    </submittedName>
</protein>
<feature type="domain" description="PII-uridylyltransferase/Glutamine-synthetase adenylyltransferase" evidence="8">
    <location>
        <begin position="341"/>
        <end position="462"/>
    </location>
</feature>
<dbReference type="GO" id="GO:0000820">
    <property type="term" value="P:regulation of glutamine family amino acid metabolic process"/>
    <property type="evidence" value="ECO:0007669"/>
    <property type="project" value="TreeGrafter"/>
</dbReference>
<evidence type="ECO:0000259" key="8">
    <source>
        <dbReference type="Pfam" id="PF08335"/>
    </source>
</evidence>
<dbReference type="NCBIfam" id="NF010707">
    <property type="entry name" value="PRK14109.1"/>
    <property type="match status" value="1"/>
</dbReference>
<dbReference type="RefSeq" id="WP_142092677.1">
    <property type="nucleotide sequence ID" value="NZ_BAAAMD010000001.1"/>
</dbReference>
<evidence type="ECO:0000259" key="7">
    <source>
        <dbReference type="Pfam" id="PF03710"/>
    </source>
</evidence>
<dbReference type="SUPFAM" id="SSF81301">
    <property type="entry name" value="Nucleotidyltransferase"/>
    <property type="match status" value="2"/>
</dbReference>
<dbReference type="SUPFAM" id="SSF81593">
    <property type="entry name" value="Nucleotidyltransferase substrate binding subunit/domain"/>
    <property type="match status" value="2"/>
</dbReference>
<gene>
    <name evidence="9" type="ORF">FB460_0684</name>
</gene>
<keyword evidence="9" id="KW-0436">Ligase</keyword>
<dbReference type="InterPro" id="IPR005190">
    <property type="entry name" value="GlnE_rpt_dom"/>
</dbReference>
<sequence length="974" mass="107395">MARERSTRGLMVQRGFRDAGAAAAIVDAWGEKAMAPVIDAVARCADPDDALTIIDRLLHEHDGLLEHLTGQEGLLGRLAAVVGAGTGFHQHLIRVPEAIESLSEEPRRRSADEWRRVLVEAIGAPEAAEKGSLEAADPQRSDDLRRAYHTGLMQIAARDLTHPEPTEILEEITAEIADLADATVHAALCLARGSVKEWEACRLGVVALGKCGAQELNYASDVDVLYVAEPAEGVDPDQAMAVGTKVAGALATICSAHTGAGTIWPLDAGLRPEGKAGPLVRTVTSHETYYLRWAKNWEFQAMLKARPMAGDLDLAGEFCDMIAPMVWKAASKENFVSESQAMRRRVIDNIPAKHAGREIKLGAGGLRDVEFTVQLLQLVHGRADERLRSRATLTSLENLISHGYVNRADGAEFADAYRWERLLEHRVQLTHLRRTHLLPEPGRDLDRIARGLRMEPKQVTEVWRSCSRRVLSLHKRIYYSPLLEAVARIPSAEVRLTTEAARERLAALGYDDPRSALGHIEALTRGVSRQAEIQRQLLPAMLGWFAEGANPDHALLAFRQVSEALGTSPWYLRGLRDEGAMAERLARMLTAGRYLVDLIQRAPQSVQILSKPENLRPLSLVQLRSEMRAAAALHDEVSAKISAVRALRRRELLRIGAGDLLGYIDLEQVGAGLTDVASAVLDVALEIVMGDDPIQMAVIALGRWGGGEMSYASDADALIVLGDDAPSDRAAKVIEAVRRELRKSVPGVPPLTLDLDLRPEGRDGPLVRTLGSYRAYYARWGETWEQQALLRAAHGAGDEELSERFLEQIRPLRWPADLTDSAVQQIRRLKARMESERLPRGIDRKRHLKLGPGGLADVEWTVQLIQLRHAHAIEGLRTTRTLPALAAALEAGLVEADDAEALEAAWRLASRVRDRVMMVRGKDADVLPQGHRDLAAVSMLLTGETGASHLIDHYHRRAFQARRVVELLFWEDEE</sequence>
<keyword evidence="10" id="KW-1185">Reference proteome</keyword>
<keyword evidence="2 9" id="KW-0548">Nucleotidyltransferase</keyword>
<evidence type="ECO:0000313" key="9">
    <source>
        <dbReference type="EMBL" id="TQL62893.1"/>
    </source>
</evidence>
<dbReference type="GO" id="GO:0016874">
    <property type="term" value="F:ligase activity"/>
    <property type="evidence" value="ECO:0007669"/>
    <property type="project" value="UniProtKB-KW"/>
</dbReference>
<keyword evidence="5" id="KW-0460">Magnesium</keyword>
<dbReference type="InterPro" id="IPR043519">
    <property type="entry name" value="NT_sf"/>
</dbReference>
<dbReference type="GO" id="GO:0005524">
    <property type="term" value="F:ATP binding"/>
    <property type="evidence" value="ECO:0007669"/>
    <property type="project" value="UniProtKB-KW"/>
</dbReference>
<keyword evidence="6" id="KW-0511">Multifunctional enzyme</keyword>
<comment type="caution">
    <text evidence="9">The sequence shown here is derived from an EMBL/GenBank/DDBJ whole genome shotgun (WGS) entry which is preliminary data.</text>
</comment>
<evidence type="ECO:0000313" key="10">
    <source>
        <dbReference type="Proteomes" id="UP000316196"/>
    </source>
</evidence>
<keyword evidence="1 9" id="KW-0808">Transferase</keyword>
<dbReference type="Pfam" id="PF08335">
    <property type="entry name" value="GlnD_UR_UTase"/>
    <property type="match status" value="2"/>
</dbReference>
<organism evidence="9 10">
    <name type="scientific">Propioniferax innocua</name>
    <dbReference type="NCBI Taxonomy" id="1753"/>
    <lineage>
        <taxon>Bacteria</taxon>
        <taxon>Bacillati</taxon>
        <taxon>Actinomycetota</taxon>
        <taxon>Actinomycetes</taxon>
        <taxon>Propionibacteriales</taxon>
        <taxon>Propionibacteriaceae</taxon>
        <taxon>Propioniferax</taxon>
    </lineage>
</organism>
<reference evidence="9 10" key="1">
    <citation type="submission" date="2019-06" db="EMBL/GenBank/DDBJ databases">
        <title>Sequencing the genomes of 1000 actinobacteria strains.</title>
        <authorList>
            <person name="Klenk H.-P."/>
        </authorList>
    </citation>
    <scope>NUCLEOTIDE SEQUENCE [LARGE SCALE GENOMIC DNA]</scope>
    <source>
        <strain evidence="9 10">DSM 8251</strain>
    </source>
</reference>
<dbReference type="Pfam" id="PF03710">
    <property type="entry name" value="GlnE"/>
    <property type="match status" value="2"/>
</dbReference>
<keyword evidence="3" id="KW-0547">Nucleotide-binding</keyword>
<dbReference type="GO" id="GO:0008882">
    <property type="term" value="F:[glutamate-ammonia-ligase] adenylyltransferase activity"/>
    <property type="evidence" value="ECO:0007669"/>
    <property type="project" value="InterPro"/>
</dbReference>
<evidence type="ECO:0000256" key="2">
    <source>
        <dbReference type="ARBA" id="ARBA00022695"/>
    </source>
</evidence>
<dbReference type="GO" id="GO:0005829">
    <property type="term" value="C:cytosol"/>
    <property type="evidence" value="ECO:0007669"/>
    <property type="project" value="TreeGrafter"/>
</dbReference>
<evidence type="ECO:0000256" key="3">
    <source>
        <dbReference type="ARBA" id="ARBA00022741"/>
    </source>
</evidence>
<feature type="domain" description="Glutamate-ammonia ligase adenylyltransferase repeated" evidence="7">
    <location>
        <begin position="76"/>
        <end position="317"/>
    </location>
</feature>
<name>A0A542ZRB1_9ACTN</name>
<feature type="domain" description="Glutamate-ammonia ligase adenylyltransferase repeated" evidence="7">
    <location>
        <begin position="583"/>
        <end position="807"/>
    </location>
</feature>
<dbReference type="PANTHER" id="PTHR30621">
    <property type="entry name" value="GLUTAMINE SYNTHETASE ADENYLYLTRANSFERASE"/>
    <property type="match status" value="1"/>
</dbReference>